<name>A0AAV4CJU7_9GAST</name>
<reference evidence="2 3" key="1">
    <citation type="journal article" date="2021" name="Elife">
        <title>Chloroplast acquisition without the gene transfer in kleptoplastic sea slugs, Plakobranchus ocellatus.</title>
        <authorList>
            <person name="Maeda T."/>
            <person name="Takahashi S."/>
            <person name="Yoshida T."/>
            <person name="Shimamura S."/>
            <person name="Takaki Y."/>
            <person name="Nagai Y."/>
            <person name="Toyoda A."/>
            <person name="Suzuki Y."/>
            <person name="Arimoto A."/>
            <person name="Ishii H."/>
            <person name="Satoh N."/>
            <person name="Nishiyama T."/>
            <person name="Hasebe M."/>
            <person name="Maruyama T."/>
            <person name="Minagawa J."/>
            <person name="Obokata J."/>
            <person name="Shigenobu S."/>
        </authorList>
    </citation>
    <scope>NUCLEOTIDE SEQUENCE [LARGE SCALE GENOMIC DNA]</scope>
</reference>
<gene>
    <name evidence="2" type="ORF">PoB_005792400</name>
</gene>
<evidence type="ECO:0008006" key="4">
    <source>
        <dbReference type="Google" id="ProtNLM"/>
    </source>
</evidence>
<sequence length="244" mass="28985">MRNEMLHILQFSRRNREKETKRARKHIYWPRINTDIEDYVKDALPVKHIATANRKNLCRQWNARPGCFHSQRSKHRNPAIQKHHAQLLFNRRLINNRPTLKINLKPAIPAKARQELEERQQKQKVLCDRHCLPSRTNKTSREETKVRVQLKDKWIEGRIYDKHQTRSYWINTDSDQAMYRHNICFIRHDKSPPAAPVPGSSDIYNPVHSDNDKMNPNSHFNKDKLTQSKHSGRPPSHDLLQSHS</sequence>
<dbReference type="AlphaFoldDB" id="A0AAV4CJU7"/>
<dbReference type="EMBL" id="BLXT01006392">
    <property type="protein sequence ID" value="GFO31419.1"/>
    <property type="molecule type" value="Genomic_DNA"/>
</dbReference>
<accession>A0AAV4CJU7</accession>
<feature type="region of interest" description="Disordered" evidence="1">
    <location>
        <begin position="192"/>
        <end position="244"/>
    </location>
</feature>
<evidence type="ECO:0000256" key="1">
    <source>
        <dbReference type="SAM" id="MobiDB-lite"/>
    </source>
</evidence>
<proteinExistence type="predicted"/>
<evidence type="ECO:0000313" key="3">
    <source>
        <dbReference type="Proteomes" id="UP000735302"/>
    </source>
</evidence>
<organism evidence="2 3">
    <name type="scientific">Plakobranchus ocellatus</name>
    <dbReference type="NCBI Taxonomy" id="259542"/>
    <lineage>
        <taxon>Eukaryota</taxon>
        <taxon>Metazoa</taxon>
        <taxon>Spiralia</taxon>
        <taxon>Lophotrochozoa</taxon>
        <taxon>Mollusca</taxon>
        <taxon>Gastropoda</taxon>
        <taxon>Heterobranchia</taxon>
        <taxon>Euthyneura</taxon>
        <taxon>Panpulmonata</taxon>
        <taxon>Sacoglossa</taxon>
        <taxon>Placobranchoidea</taxon>
        <taxon>Plakobranchidae</taxon>
        <taxon>Plakobranchus</taxon>
    </lineage>
</organism>
<keyword evidence="3" id="KW-1185">Reference proteome</keyword>
<comment type="caution">
    <text evidence="2">The sequence shown here is derived from an EMBL/GenBank/DDBJ whole genome shotgun (WGS) entry which is preliminary data.</text>
</comment>
<dbReference type="Proteomes" id="UP000735302">
    <property type="component" value="Unassembled WGS sequence"/>
</dbReference>
<protein>
    <recommendedName>
        <fullName evidence="4">Integrase zinc-binding domain-containing protein</fullName>
    </recommendedName>
</protein>
<evidence type="ECO:0000313" key="2">
    <source>
        <dbReference type="EMBL" id="GFO31419.1"/>
    </source>
</evidence>